<dbReference type="EMBL" id="KN817742">
    <property type="protein sequence ID" value="KJA13432.1"/>
    <property type="molecule type" value="Genomic_DNA"/>
</dbReference>
<organism evidence="1 2">
    <name type="scientific">Hypholoma sublateritium (strain FD-334 SS-4)</name>
    <dbReference type="NCBI Taxonomy" id="945553"/>
    <lineage>
        <taxon>Eukaryota</taxon>
        <taxon>Fungi</taxon>
        <taxon>Dikarya</taxon>
        <taxon>Basidiomycota</taxon>
        <taxon>Agaricomycotina</taxon>
        <taxon>Agaricomycetes</taxon>
        <taxon>Agaricomycetidae</taxon>
        <taxon>Agaricales</taxon>
        <taxon>Agaricineae</taxon>
        <taxon>Strophariaceae</taxon>
        <taxon>Hypholoma</taxon>
    </lineage>
</organism>
<keyword evidence="2" id="KW-1185">Reference proteome</keyword>
<dbReference type="Proteomes" id="UP000054270">
    <property type="component" value="Unassembled WGS sequence"/>
</dbReference>
<sequence length="208" mass="23120">MGVVCTSCSASTGTPSSTHAFTRTVRLGLVYWFWGERSEDGRVRSLLSPCDPGLSLAAPCAPRAVYPLRAFIETRRSAYSATGMYRGAYATRSVDGAERACEHAPPLLIHDRSRPPRCTQPRARIYISKRPRLPSTDLPLCYLRHADGHYPTRRDVVRAYATQNVSCLFQMARQRVRACASGTVRLINMPNSILPGSWSFTKREIADA</sequence>
<name>A0A0D2KG13_HYPSF</name>
<reference evidence="2" key="1">
    <citation type="submission" date="2014-04" db="EMBL/GenBank/DDBJ databases">
        <title>Evolutionary Origins and Diversification of the Mycorrhizal Mutualists.</title>
        <authorList>
            <consortium name="DOE Joint Genome Institute"/>
            <consortium name="Mycorrhizal Genomics Consortium"/>
            <person name="Kohler A."/>
            <person name="Kuo A."/>
            <person name="Nagy L.G."/>
            <person name="Floudas D."/>
            <person name="Copeland A."/>
            <person name="Barry K.W."/>
            <person name="Cichocki N."/>
            <person name="Veneault-Fourrey C."/>
            <person name="LaButti K."/>
            <person name="Lindquist E.A."/>
            <person name="Lipzen A."/>
            <person name="Lundell T."/>
            <person name="Morin E."/>
            <person name="Murat C."/>
            <person name="Riley R."/>
            <person name="Ohm R."/>
            <person name="Sun H."/>
            <person name="Tunlid A."/>
            <person name="Henrissat B."/>
            <person name="Grigoriev I.V."/>
            <person name="Hibbett D.S."/>
            <person name="Martin F."/>
        </authorList>
    </citation>
    <scope>NUCLEOTIDE SEQUENCE [LARGE SCALE GENOMIC DNA]</scope>
    <source>
        <strain evidence="2">FD-334 SS-4</strain>
    </source>
</reference>
<accession>A0A0D2KG13</accession>
<dbReference type="AlphaFoldDB" id="A0A0D2KG13"/>
<gene>
    <name evidence="1" type="ORF">HYPSUDRAFT_556717</name>
</gene>
<evidence type="ECO:0000313" key="1">
    <source>
        <dbReference type="EMBL" id="KJA13432.1"/>
    </source>
</evidence>
<protein>
    <submittedName>
        <fullName evidence="1">Uncharacterized protein</fullName>
    </submittedName>
</protein>
<proteinExistence type="predicted"/>
<evidence type="ECO:0000313" key="2">
    <source>
        <dbReference type="Proteomes" id="UP000054270"/>
    </source>
</evidence>